<reference evidence="2 3" key="1">
    <citation type="submission" date="2022-06" db="EMBL/GenBank/DDBJ databases">
        <title>Halogeometricum sp. a new haloarchaeum isolate from saline soil.</title>
        <authorList>
            <person name="Strakova D."/>
            <person name="Galisteo C."/>
            <person name="Sanchez-Porro C."/>
            <person name="Ventosa A."/>
        </authorList>
    </citation>
    <scope>NUCLEOTIDE SEQUENCE [LARGE SCALE GENOMIC DNA]</scope>
    <source>
        <strain evidence="2 3">S1BR25-6</strain>
    </source>
</reference>
<dbReference type="Pfam" id="PF18545">
    <property type="entry name" value="HalOD1"/>
    <property type="match status" value="1"/>
</dbReference>
<evidence type="ECO:0000259" key="1">
    <source>
        <dbReference type="Pfam" id="PF18545"/>
    </source>
</evidence>
<dbReference type="RefSeq" id="WP_310922615.1">
    <property type="nucleotide sequence ID" value="NZ_JAMQOP010000001.1"/>
</dbReference>
<comment type="caution">
    <text evidence="2">The sequence shown here is derived from an EMBL/GenBank/DDBJ whole genome shotgun (WGS) entry which is preliminary data.</text>
</comment>
<proteinExistence type="predicted"/>
<feature type="domain" description="Halobacterial output" evidence="1">
    <location>
        <begin position="16"/>
        <end position="78"/>
    </location>
</feature>
<gene>
    <name evidence="2" type="ORF">NDI76_03445</name>
</gene>
<sequence>MSDNHSTATPSPRTSSENIMYEIVATVAEAKGCDPTSLRPIAEVMNTEAVETVLSNPEVSISLGFEYEGGLVRVSEAGVEYEVTDE</sequence>
<organism evidence="2 3">
    <name type="scientific">Halogeometricum salsisoli</name>
    <dbReference type="NCBI Taxonomy" id="2950536"/>
    <lineage>
        <taxon>Archaea</taxon>
        <taxon>Methanobacteriati</taxon>
        <taxon>Methanobacteriota</taxon>
        <taxon>Stenosarchaea group</taxon>
        <taxon>Halobacteria</taxon>
        <taxon>Halobacteriales</taxon>
        <taxon>Haloferacaceae</taxon>
        <taxon>Halogeometricum</taxon>
    </lineage>
</organism>
<keyword evidence="3" id="KW-1185">Reference proteome</keyword>
<name>A0ABU2GAH9_9EURY</name>
<accession>A0ABU2GAH9</accession>
<evidence type="ECO:0000313" key="3">
    <source>
        <dbReference type="Proteomes" id="UP001257060"/>
    </source>
</evidence>
<evidence type="ECO:0000313" key="2">
    <source>
        <dbReference type="EMBL" id="MDS0297787.1"/>
    </source>
</evidence>
<protein>
    <recommendedName>
        <fullName evidence="1">Halobacterial output domain-containing protein</fullName>
    </recommendedName>
</protein>
<dbReference type="Proteomes" id="UP001257060">
    <property type="component" value="Unassembled WGS sequence"/>
</dbReference>
<dbReference type="EMBL" id="JAMQOP010000001">
    <property type="protein sequence ID" value="MDS0297787.1"/>
    <property type="molecule type" value="Genomic_DNA"/>
</dbReference>
<dbReference type="InterPro" id="IPR040624">
    <property type="entry name" value="HalOD1"/>
</dbReference>